<dbReference type="InterPro" id="IPR050103">
    <property type="entry name" value="Class-III_PLP-dep_AT"/>
</dbReference>
<comment type="similarity">
    <text evidence="4">Belongs to the class-III pyridoxal-phosphate-dependent aminotransferase family. ArgD subfamily.</text>
</comment>
<feature type="binding site" evidence="4">
    <location>
        <position position="281"/>
    </location>
    <ligand>
        <name>N(2)-acetyl-L-ornithine</name>
        <dbReference type="ChEBI" id="CHEBI:57805"/>
    </ligand>
</feature>
<accession>A0AA90NSY6</accession>
<comment type="caution">
    <text evidence="5">The sequence shown here is derived from an EMBL/GenBank/DDBJ whole genome shotgun (WGS) entry which is preliminary data.</text>
</comment>
<evidence type="ECO:0000256" key="3">
    <source>
        <dbReference type="ARBA" id="ARBA00022898"/>
    </source>
</evidence>
<dbReference type="NCBIfam" id="TIGR00707">
    <property type="entry name" value="argD"/>
    <property type="match status" value="1"/>
</dbReference>
<dbReference type="EMBL" id="JASXSV010000023">
    <property type="protein sequence ID" value="MDP0589879.1"/>
    <property type="molecule type" value="Genomic_DNA"/>
</dbReference>
<dbReference type="InterPro" id="IPR015424">
    <property type="entry name" value="PyrdxlP-dep_Trfase"/>
</dbReference>
<evidence type="ECO:0000256" key="2">
    <source>
        <dbReference type="ARBA" id="ARBA00022679"/>
    </source>
</evidence>
<keyword evidence="6" id="KW-1185">Reference proteome</keyword>
<keyword evidence="1 4" id="KW-0032">Aminotransferase</keyword>
<keyword evidence="4" id="KW-0028">Amino-acid biosynthesis</keyword>
<feature type="binding site" evidence="4">
    <location>
        <begin position="224"/>
        <end position="227"/>
    </location>
    <ligand>
        <name>pyridoxal 5'-phosphate</name>
        <dbReference type="ChEBI" id="CHEBI:597326"/>
    </ligand>
</feature>
<dbReference type="GO" id="GO:0042802">
    <property type="term" value="F:identical protein binding"/>
    <property type="evidence" value="ECO:0007669"/>
    <property type="project" value="TreeGrafter"/>
</dbReference>
<dbReference type="EC" id="2.6.1.11" evidence="4"/>
<sequence length="403" mass="43978">MVEYLVSRASYDEVMTPNYAPQAMVPVRGKGSRLWDQQGKEYIDFAGGIAVNALGHCHSELVKVLKEQSDKLWHLSNAYTNEPALSLARKLIDFSFADKVFFCNSGTEANEAALKLARKYAHDHFDSEKHEIISFSGSFHGRSLFTVSVGGQTKYQEGFAPLPGGITHLPFNDVDALKKHMSEKTCAVILEPIQGEGGVHTATQEFMEAVRAQCDKYNALMVLDEVQTGVGRTGKIFAYMDSNITPDILTSAKALGCGFPIGAMLAVNKVAASLSLASHGSTYGGNPLACAVALAVLNLIDDDQLLANVSRKHNLFRKHLETINKKYNVFSDIRGKGLLVGAVLNENWKGRGKDFRNEAGEAGVMLLLAGQDILRMTPSLIITDEDINEGMERLDKAIAVVLR</sequence>
<dbReference type="InterPro" id="IPR017652">
    <property type="entry name" value="Ac/SucOrn_transaminase_bac"/>
</dbReference>
<feature type="binding site" evidence="4">
    <location>
        <position position="139"/>
    </location>
    <ligand>
        <name>pyridoxal 5'-phosphate</name>
        <dbReference type="ChEBI" id="CHEBI:597326"/>
    </ligand>
</feature>
<proteinExistence type="inferred from homology"/>
<dbReference type="GO" id="GO:0006526">
    <property type="term" value="P:L-arginine biosynthetic process"/>
    <property type="evidence" value="ECO:0007669"/>
    <property type="project" value="UniProtKB-UniRule"/>
</dbReference>
<dbReference type="PANTHER" id="PTHR11986">
    <property type="entry name" value="AMINOTRANSFERASE CLASS III"/>
    <property type="match status" value="1"/>
</dbReference>
<dbReference type="FunFam" id="3.40.640.10:FF:000004">
    <property type="entry name" value="Acetylornithine aminotransferase"/>
    <property type="match status" value="1"/>
</dbReference>
<dbReference type="GO" id="GO:0003992">
    <property type="term" value="F:N2-acetyl-L-ornithine:2-oxoglutarate 5-aminotransferase activity"/>
    <property type="evidence" value="ECO:0007669"/>
    <property type="project" value="UniProtKB-UniRule"/>
</dbReference>
<dbReference type="InterPro" id="IPR015422">
    <property type="entry name" value="PyrdxlP-dep_Trfase_small"/>
</dbReference>
<reference evidence="5 6" key="1">
    <citation type="journal article" date="2023" name="bioRxiv">
        <title>An intranuclear bacterial parasite of deep-sea mussels expresses apoptosis inhibitors acquired from its host.</title>
        <authorList>
            <person name="Gonzalez Porras M.A."/>
            <person name="Assie A."/>
            <person name="Tietjen M."/>
            <person name="Violette M."/>
            <person name="Kleiner M."/>
            <person name="Gruber-Vodicka H."/>
            <person name="Dubilier N."/>
            <person name="Leisch N."/>
        </authorList>
    </citation>
    <scope>NUCLEOTIDE SEQUENCE [LARGE SCALE GENOMIC DNA]</scope>
    <source>
        <strain evidence="5">IAP13</strain>
    </source>
</reference>
<comment type="subunit">
    <text evidence="4">Homodimer.</text>
</comment>
<evidence type="ECO:0000313" key="6">
    <source>
        <dbReference type="Proteomes" id="UP001178148"/>
    </source>
</evidence>
<dbReference type="PIRSF" id="PIRSF000521">
    <property type="entry name" value="Transaminase_4ab_Lys_Orn"/>
    <property type="match status" value="1"/>
</dbReference>
<dbReference type="Gene3D" id="3.90.1150.10">
    <property type="entry name" value="Aspartate Aminotransferase, domain 1"/>
    <property type="match status" value="1"/>
</dbReference>
<dbReference type="Pfam" id="PF00202">
    <property type="entry name" value="Aminotran_3"/>
    <property type="match status" value="1"/>
</dbReference>
<dbReference type="GO" id="GO:0030170">
    <property type="term" value="F:pyridoxal phosphate binding"/>
    <property type="evidence" value="ECO:0007669"/>
    <property type="project" value="InterPro"/>
</dbReference>
<dbReference type="NCBIfam" id="NF003468">
    <property type="entry name" value="PRK05093.1"/>
    <property type="match status" value="1"/>
</dbReference>
<keyword evidence="4" id="KW-0055">Arginine biosynthesis</keyword>
<dbReference type="AlphaFoldDB" id="A0AA90NSY6"/>
<dbReference type="Gene3D" id="3.40.640.10">
    <property type="entry name" value="Type I PLP-dependent aspartate aminotransferase-like (Major domain)"/>
    <property type="match status" value="1"/>
</dbReference>
<name>A0AA90NSY6_9GAMM</name>
<evidence type="ECO:0000256" key="1">
    <source>
        <dbReference type="ARBA" id="ARBA00022576"/>
    </source>
</evidence>
<comment type="cofactor">
    <cofactor evidence="4">
        <name>pyridoxal 5'-phosphate</name>
        <dbReference type="ChEBI" id="CHEBI:597326"/>
    </cofactor>
    <text evidence="4">Binds 1 pyridoxal phosphate per subunit.</text>
</comment>
<feature type="modified residue" description="N6-(pyridoxal phosphate)lysine" evidence="4">
    <location>
        <position position="253"/>
    </location>
</feature>
<dbReference type="InterPro" id="IPR005814">
    <property type="entry name" value="Aminotrans_3"/>
</dbReference>
<dbReference type="PROSITE" id="PS00600">
    <property type="entry name" value="AA_TRANSFER_CLASS_3"/>
    <property type="match status" value="1"/>
</dbReference>
<dbReference type="HAMAP" id="MF_01107">
    <property type="entry name" value="ArgD_aminotrans_3"/>
    <property type="match status" value="1"/>
</dbReference>
<dbReference type="Proteomes" id="UP001178148">
    <property type="component" value="Unassembled WGS sequence"/>
</dbReference>
<protein>
    <recommendedName>
        <fullName evidence="4">Acetylornithine aminotransferase</fullName>
        <shortName evidence="4">ACOAT</shortName>
        <ecNumber evidence="4">2.6.1.11</ecNumber>
    </recommendedName>
</protein>
<dbReference type="NCBIfam" id="TIGR03246">
    <property type="entry name" value="arg_catab_astC"/>
    <property type="match status" value="1"/>
</dbReference>
<feature type="binding site" evidence="4">
    <location>
        <position position="142"/>
    </location>
    <ligand>
        <name>N(2)-acetyl-L-ornithine</name>
        <dbReference type="ChEBI" id="CHEBI:57805"/>
    </ligand>
</feature>
<keyword evidence="4" id="KW-0963">Cytoplasm</keyword>
<feature type="binding site" evidence="4">
    <location>
        <position position="282"/>
    </location>
    <ligand>
        <name>pyridoxal 5'-phosphate</name>
        <dbReference type="ChEBI" id="CHEBI:597326"/>
    </ligand>
</feature>
<comment type="pathway">
    <text evidence="4">Amino-acid biosynthesis; L-arginine biosynthesis; N(2)-acetyl-L-ornithine from L-glutamate: step 4/4.</text>
</comment>
<comment type="miscellaneous">
    <text evidence="4">May also have succinyldiaminopimelate aminotransferase activity, thus carrying out the corresponding step in lysine biosynthesis.</text>
</comment>
<dbReference type="NCBIfam" id="NF002325">
    <property type="entry name" value="PRK01278.1"/>
    <property type="match status" value="1"/>
</dbReference>
<dbReference type="PANTHER" id="PTHR11986:SF113">
    <property type="entry name" value="SUCCINYLORNITHINE TRANSAMINASE"/>
    <property type="match status" value="1"/>
</dbReference>
<dbReference type="CDD" id="cd00610">
    <property type="entry name" value="OAT_like"/>
    <property type="match status" value="1"/>
</dbReference>
<organism evidence="5 6">
    <name type="scientific">Candidatus Endonucleibacter bathymodioli</name>
    <dbReference type="NCBI Taxonomy" id="539814"/>
    <lineage>
        <taxon>Bacteria</taxon>
        <taxon>Pseudomonadati</taxon>
        <taxon>Pseudomonadota</taxon>
        <taxon>Gammaproteobacteria</taxon>
        <taxon>Oceanospirillales</taxon>
        <taxon>Endozoicomonadaceae</taxon>
        <taxon>Candidatus Endonucleibacter</taxon>
    </lineage>
</organism>
<dbReference type="SUPFAM" id="SSF53383">
    <property type="entry name" value="PLP-dependent transferases"/>
    <property type="match status" value="1"/>
</dbReference>
<comment type="subcellular location">
    <subcellularLocation>
        <location evidence="4">Cytoplasm</location>
    </subcellularLocation>
</comment>
<dbReference type="InterPro" id="IPR049704">
    <property type="entry name" value="Aminotrans_3_PPA_site"/>
</dbReference>
<keyword evidence="2 4" id="KW-0808">Transferase</keyword>
<keyword evidence="3 4" id="KW-0663">Pyridoxal phosphate</keyword>
<dbReference type="GO" id="GO:0005737">
    <property type="term" value="C:cytoplasm"/>
    <property type="evidence" value="ECO:0007669"/>
    <property type="project" value="UniProtKB-SubCell"/>
</dbReference>
<dbReference type="InterPro" id="IPR004636">
    <property type="entry name" value="AcOrn/SuccOrn_fam"/>
</dbReference>
<evidence type="ECO:0000256" key="4">
    <source>
        <dbReference type="HAMAP-Rule" id="MF_01107"/>
    </source>
</evidence>
<comment type="catalytic activity">
    <reaction evidence="4">
        <text>N(2)-acetyl-L-ornithine + 2-oxoglutarate = N-acetyl-L-glutamate 5-semialdehyde + L-glutamate</text>
        <dbReference type="Rhea" id="RHEA:18049"/>
        <dbReference type="ChEBI" id="CHEBI:16810"/>
        <dbReference type="ChEBI" id="CHEBI:29123"/>
        <dbReference type="ChEBI" id="CHEBI:29985"/>
        <dbReference type="ChEBI" id="CHEBI:57805"/>
        <dbReference type="EC" id="2.6.1.11"/>
    </reaction>
</comment>
<feature type="binding site" evidence="4">
    <location>
        <begin position="106"/>
        <end position="107"/>
    </location>
    <ligand>
        <name>pyridoxal 5'-phosphate</name>
        <dbReference type="ChEBI" id="CHEBI:597326"/>
    </ligand>
</feature>
<dbReference type="InterPro" id="IPR015421">
    <property type="entry name" value="PyrdxlP-dep_Trfase_major"/>
</dbReference>
<evidence type="ECO:0000313" key="5">
    <source>
        <dbReference type="EMBL" id="MDP0589879.1"/>
    </source>
</evidence>
<gene>
    <name evidence="4" type="primary">argD</name>
    <name evidence="5" type="ORF">QS748_12130</name>
</gene>